<keyword evidence="11" id="KW-1185">Reference proteome</keyword>
<evidence type="ECO:0000256" key="5">
    <source>
        <dbReference type="ARBA" id="ARBA00023235"/>
    </source>
</evidence>
<gene>
    <name evidence="10" type="ORF">DK847_06200</name>
</gene>
<evidence type="ECO:0000313" key="11">
    <source>
        <dbReference type="Proteomes" id="UP000248795"/>
    </source>
</evidence>
<evidence type="ECO:0000256" key="4">
    <source>
        <dbReference type="ARBA" id="ARBA00023211"/>
    </source>
</evidence>
<dbReference type="Pfam" id="PF01261">
    <property type="entry name" value="AP_endonuc_2"/>
    <property type="match status" value="1"/>
</dbReference>
<dbReference type="PROSITE" id="PS51415">
    <property type="entry name" value="XYLOSE_ISOMERASE"/>
    <property type="match status" value="1"/>
</dbReference>
<comment type="catalytic activity">
    <reaction evidence="7">
        <text>alpha-D-xylose = alpha-D-xylulofuranose</text>
        <dbReference type="Rhea" id="RHEA:22816"/>
        <dbReference type="ChEBI" id="CHEBI:28518"/>
        <dbReference type="ChEBI" id="CHEBI:188998"/>
        <dbReference type="EC" id="5.3.1.5"/>
    </reaction>
</comment>
<dbReference type="SUPFAM" id="SSF51658">
    <property type="entry name" value="Xylose isomerase-like"/>
    <property type="match status" value="1"/>
</dbReference>
<keyword evidence="4" id="KW-0464">Manganese</keyword>
<evidence type="ECO:0000256" key="7">
    <source>
        <dbReference type="RuleBase" id="RU000609"/>
    </source>
</evidence>
<organism evidence="10 11">
    <name type="scientific">Aestuariivirga litoralis</name>
    <dbReference type="NCBI Taxonomy" id="2650924"/>
    <lineage>
        <taxon>Bacteria</taxon>
        <taxon>Pseudomonadati</taxon>
        <taxon>Pseudomonadota</taxon>
        <taxon>Alphaproteobacteria</taxon>
        <taxon>Hyphomicrobiales</taxon>
        <taxon>Aestuariivirgaceae</taxon>
        <taxon>Aestuariivirga</taxon>
    </lineage>
</organism>
<evidence type="ECO:0000259" key="9">
    <source>
        <dbReference type="Pfam" id="PF01261"/>
    </source>
</evidence>
<keyword evidence="2" id="KW-0963">Cytoplasm</keyword>
<feature type="domain" description="Xylose isomerase-like TIM barrel" evidence="9">
    <location>
        <begin position="53"/>
        <end position="283"/>
    </location>
</feature>
<dbReference type="Gene3D" id="3.20.20.150">
    <property type="entry name" value="Divalent-metal-dependent TIM barrel enzymes"/>
    <property type="match status" value="1"/>
</dbReference>
<dbReference type="PRINTS" id="PR00688">
    <property type="entry name" value="XYLOSISMRASE"/>
</dbReference>
<dbReference type="Proteomes" id="UP000248795">
    <property type="component" value="Unassembled WGS sequence"/>
</dbReference>
<dbReference type="PANTHER" id="PTHR30268:SF0">
    <property type="entry name" value="L-RHAMNOSE ISOMERASE"/>
    <property type="match status" value="1"/>
</dbReference>
<evidence type="ECO:0000256" key="2">
    <source>
        <dbReference type="ARBA" id="ARBA00022490"/>
    </source>
</evidence>
<comment type="caution">
    <text evidence="10">The sequence shown here is derived from an EMBL/GenBank/DDBJ whole genome shotgun (WGS) entry which is preliminary data.</text>
</comment>
<comment type="similarity">
    <text evidence="7">Belongs to the xylose isomerase family.</text>
</comment>
<evidence type="ECO:0000256" key="8">
    <source>
        <dbReference type="RuleBase" id="RU000610"/>
    </source>
</evidence>
<dbReference type="InterPro" id="IPR001998">
    <property type="entry name" value="Xylose_isomerase"/>
</dbReference>
<keyword evidence="6 7" id="KW-0119">Carbohydrate metabolism</keyword>
<keyword evidence="3 7" id="KW-0479">Metal-binding</keyword>
<evidence type="ECO:0000256" key="6">
    <source>
        <dbReference type="ARBA" id="ARBA00023277"/>
    </source>
</evidence>
<proteinExistence type="inferred from homology"/>
<comment type="subunit">
    <text evidence="8">Homotetramer.</text>
</comment>
<dbReference type="GO" id="GO:0042732">
    <property type="term" value="P:D-xylose metabolic process"/>
    <property type="evidence" value="ECO:0007669"/>
    <property type="project" value="UniProtKB-KW"/>
</dbReference>
<dbReference type="GO" id="GO:0005737">
    <property type="term" value="C:cytoplasm"/>
    <property type="evidence" value="ECO:0007669"/>
    <property type="project" value="UniProtKB-SubCell"/>
</dbReference>
<keyword evidence="5 7" id="KW-0413">Isomerase</keyword>
<dbReference type="GO" id="GO:0046872">
    <property type="term" value="F:metal ion binding"/>
    <property type="evidence" value="ECO:0007669"/>
    <property type="project" value="UniProtKB-KW"/>
</dbReference>
<keyword evidence="7" id="KW-0859">Xylose metabolism</keyword>
<dbReference type="InterPro" id="IPR036237">
    <property type="entry name" value="Xyl_isomerase-like_sf"/>
</dbReference>
<evidence type="ECO:0000256" key="1">
    <source>
        <dbReference type="ARBA" id="ARBA00004496"/>
    </source>
</evidence>
<reference evidence="11" key="1">
    <citation type="submission" date="2018-06" db="EMBL/GenBank/DDBJ databases">
        <title>Aestuariibacter litoralis strain KCTC 52945T.</title>
        <authorList>
            <person name="Li X."/>
            <person name="Salam N."/>
            <person name="Li J.-L."/>
            <person name="Chen Y.-M."/>
            <person name="Yang Z.-W."/>
            <person name="Zhang L.-Y."/>
            <person name="Han M.-X."/>
            <person name="Xiao M."/>
            <person name="Li W.-J."/>
        </authorList>
    </citation>
    <scope>NUCLEOTIDE SEQUENCE [LARGE SCALE GENOMIC DNA]</scope>
    <source>
        <strain evidence="11">KCTC 52945</strain>
    </source>
</reference>
<name>A0A2W2BCR1_9HYPH</name>
<dbReference type="PANTHER" id="PTHR30268">
    <property type="entry name" value="L-RHAMNOSE ISOMERASE"/>
    <property type="match status" value="1"/>
</dbReference>
<evidence type="ECO:0000313" key="10">
    <source>
        <dbReference type="EMBL" id="PZF78014.1"/>
    </source>
</evidence>
<dbReference type="EC" id="5.3.1.5" evidence="7"/>
<dbReference type="AlphaFoldDB" id="A0A2W2BCR1"/>
<dbReference type="InterPro" id="IPR013022">
    <property type="entry name" value="Xyl_isomerase-like_TIM-brl"/>
</dbReference>
<evidence type="ECO:0000256" key="3">
    <source>
        <dbReference type="ARBA" id="ARBA00022723"/>
    </source>
</evidence>
<dbReference type="GO" id="GO:0009045">
    <property type="term" value="F:xylose isomerase activity"/>
    <property type="evidence" value="ECO:0007669"/>
    <property type="project" value="UniProtKB-EC"/>
</dbReference>
<dbReference type="InterPro" id="IPR050337">
    <property type="entry name" value="L-rhamnose_isomerase"/>
</dbReference>
<sequence>MPQAKRPRVTAEKTRFAYATRLNGFKADAARVWPGRNRITSLDLIERAATVPGLSAVDFNFPDHLEGTTAKDIRAKLDSLGISLNGFAMRYYSDPGFKKGALTNPDKAIRAKALDLTLRGIDALAEAGGDLMTLWLGQDGFDYSFQADYLRLWDETAEALTVIAAHNPAIDISIEYKPNEPRAFSLLPDVATTLLMVSDVNAKNMGVTLDFAHVLYADEMPAYAASLIHRRSRLLGVHLNDGYAKRDDGLVAGSVHVIQTLELLHTLEKLGYRNAIYFDTFPDAVGLDPVAECAANISAVEGMCRVLDRLRGNQALDVAIAAQDAVASQRILQNALYGGA</sequence>
<protein>
    <recommendedName>
        <fullName evidence="7">Xylose isomerase</fullName>
        <ecNumber evidence="7">5.3.1.5</ecNumber>
    </recommendedName>
</protein>
<comment type="subcellular location">
    <subcellularLocation>
        <location evidence="1 8">Cytoplasm</location>
    </subcellularLocation>
</comment>
<dbReference type="EMBL" id="QKVK01000002">
    <property type="protein sequence ID" value="PZF78014.1"/>
    <property type="molecule type" value="Genomic_DNA"/>
</dbReference>
<accession>A0A2W2BCR1</accession>